<proteinExistence type="predicted"/>
<dbReference type="SUPFAM" id="SSF56425">
    <property type="entry name" value="Succinate dehydrogenase/fumarate reductase flavoprotein, catalytic domain"/>
    <property type="match status" value="1"/>
</dbReference>
<evidence type="ECO:0000256" key="5">
    <source>
        <dbReference type="SAM" id="SignalP"/>
    </source>
</evidence>
<dbReference type="InterPro" id="IPR050315">
    <property type="entry name" value="FAD-oxidoreductase_2"/>
</dbReference>
<dbReference type="PROSITE" id="PS51318">
    <property type="entry name" value="TAT"/>
    <property type="match status" value="1"/>
</dbReference>
<keyword evidence="8" id="KW-1185">Reference proteome</keyword>
<evidence type="ECO:0000313" key="8">
    <source>
        <dbReference type="Proteomes" id="UP001297600"/>
    </source>
</evidence>
<dbReference type="EMBL" id="JAKNCT010000010">
    <property type="protein sequence ID" value="MCG5031515.1"/>
    <property type="molecule type" value="Genomic_DNA"/>
</dbReference>
<dbReference type="RefSeq" id="WP_237979255.1">
    <property type="nucleotide sequence ID" value="NZ_JAKNCT010000010.1"/>
</dbReference>
<feature type="domain" description="FAD-dependent oxidoreductase 2 FAD-binding" evidence="6">
    <location>
        <begin position="33"/>
        <end position="476"/>
    </location>
</feature>
<keyword evidence="5" id="KW-0732">Signal</keyword>
<keyword evidence="2" id="KW-0285">Flavoprotein</keyword>
<name>A0ABS9MTE6_9BURK</name>
<dbReference type="PRINTS" id="PR00368">
    <property type="entry name" value="FADPNR"/>
</dbReference>
<feature type="signal peptide" evidence="5">
    <location>
        <begin position="1"/>
        <end position="25"/>
    </location>
</feature>
<dbReference type="PRINTS" id="PR00411">
    <property type="entry name" value="PNDRDTASEI"/>
</dbReference>
<evidence type="ECO:0000256" key="1">
    <source>
        <dbReference type="ARBA" id="ARBA00001974"/>
    </source>
</evidence>
<dbReference type="PANTHER" id="PTHR43400:SF10">
    <property type="entry name" value="3-OXOSTEROID 1-DEHYDROGENASE"/>
    <property type="match status" value="1"/>
</dbReference>
<dbReference type="Gene3D" id="3.90.700.10">
    <property type="entry name" value="Succinate dehydrogenase/fumarate reductase flavoprotein, catalytic domain"/>
    <property type="match status" value="1"/>
</dbReference>
<protein>
    <submittedName>
        <fullName evidence="7">FAD-dependent oxidoreductase</fullName>
    </submittedName>
</protein>
<comment type="cofactor">
    <cofactor evidence="1">
        <name>FAD</name>
        <dbReference type="ChEBI" id="CHEBI:57692"/>
    </cofactor>
</comment>
<reference evidence="7 8" key="1">
    <citation type="submission" date="2022-02" db="EMBL/GenBank/DDBJ databases">
        <title>Mesosutterella porci, a novel member of the family Sutterellaceae from pig feces.</title>
        <authorList>
            <person name="Wylensek D."/>
            <person name="Clavel T."/>
        </authorList>
    </citation>
    <scope>NUCLEOTIDE SEQUENCE [LARGE SCALE GENOMIC DNA]</scope>
    <source>
        <strain evidence="8">oilRF-744-wt-GAM-9</strain>
    </source>
</reference>
<dbReference type="PANTHER" id="PTHR43400">
    <property type="entry name" value="FUMARATE REDUCTASE"/>
    <property type="match status" value="1"/>
</dbReference>
<keyword evidence="3" id="KW-0274">FAD</keyword>
<dbReference type="InterPro" id="IPR003953">
    <property type="entry name" value="FAD-dep_OxRdtase_2_FAD-bd"/>
</dbReference>
<dbReference type="Pfam" id="PF00890">
    <property type="entry name" value="FAD_binding_2"/>
    <property type="match status" value="1"/>
</dbReference>
<dbReference type="SUPFAM" id="SSF51905">
    <property type="entry name" value="FAD/NAD(P)-binding domain"/>
    <property type="match status" value="1"/>
</dbReference>
<dbReference type="Gene3D" id="3.50.50.60">
    <property type="entry name" value="FAD/NAD(P)-binding domain"/>
    <property type="match status" value="1"/>
</dbReference>
<feature type="chain" id="PRO_5045051289" evidence="5">
    <location>
        <begin position="26"/>
        <end position="507"/>
    </location>
</feature>
<evidence type="ECO:0000313" key="7">
    <source>
        <dbReference type="EMBL" id="MCG5031515.1"/>
    </source>
</evidence>
<organism evidence="7 8">
    <name type="scientific">Mesosutterella porci</name>
    <dbReference type="NCBI Taxonomy" id="2915351"/>
    <lineage>
        <taxon>Bacteria</taxon>
        <taxon>Pseudomonadati</taxon>
        <taxon>Pseudomonadota</taxon>
        <taxon>Betaproteobacteria</taxon>
        <taxon>Burkholderiales</taxon>
        <taxon>Sutterellaceae</taxon>
        <taxon>Mesosutterella</taxon>
    </lineage>
</organism>
<keyword evidence="4" id="KW-0560">Oxidoreductase</keyword>
<gene>
    <name evidence="7" type="ORF">MAF45_08680</name>
</gene>
<evidence type="ECO:0000256" key="4">
    <source>
        <dbReference type="ARBA" id="ARBA00023002"/>
    </source>
</evidence>
<comment type="caution">
    <text evidence="7">The sequence shown here is derived from an EMBL/GenBank/DDBJ whole genome shotgun (WGS) entry which is preliminary data.</text>
</comment>
<evidence type="ECO:0000256" key="2">
    <source>
        <dbReference type="ARBA" id="ARBA00022630"/>
    </source>
</evidence>
<accession>A0ABS9MTE6</accession>
<dbReference type="InterPro" id="IPR027477">
    <property type="entry name" value="Succ_DH/fumarate_Rdtase_cat_sf"/>
</dbReference>
<evidence type="ECO:0000256" key="3">
    <source>
        <dbReference type="ARBA" id="ARBA00022827"/>
    </source>
</evidence>
<evidence type="ECO:0000259" key="6">
    <source>
        <dbReference type="Pfam" id="PF00890"/>
    </source>
</evidence>
<dbReference type="InterPro" id="IPR036188">
    <property type="entry name" value="FAD/NAD-bd_sf"/>
</dbReference>
<dbReference type="InterPro" id="IPR006311">
    <property type="entry name" value="TAT_signal"/>
</dbReference>
<sequence length="507" mass="53760">MKRRGFLKLAAAGVLGVCASVPAWAAAQAVSADVVVVGGGGSGLAAAVRAAELGAKVVLLEKNGVVGGGAAFAEGLFGIESRWQRAKNYGLSIPHAAEYLQRFDHFKSDAKFRRLYLEQSAPTLDWVAQHGVKFEAIQVSPSETLTWHVIGQYKGDQHGAAYVHALADSAAKLGVKTLLSTPAKSLIMKNGRVAGVKAEGAAGELDISASSVILATGGFGDNPELVRSLLGYDPARVKSSVPLHKTGDGFLMAKAAGGAQTAATAVMHPGTEGRGIKFLSNLYVMSWQPANLWVNDHGERFAPETLSFEFALAGNAIASQLHSEGWVIFDDAAIDYMKTQGADVGVGVIIPTMTKLPNIRSEINAAIAQGSDAVKSGATAEELARAIGVPPSALKKTLETYNRATEEKYDGEFFKLTQWLRPIGKGRLYALRLRPYWFCTLGGTRTDRSLRVVDGDDRPIPGLYAVGAETGRMYGDTYTTWTSGHLFGFAAWSGKAAAETALKDMGK</sequence>
<dbReference type="Proteomes" id="UP001297600">
    <property type="component" value="Unassembled WGS sequence"/>
</dbReference>